<accession>A0A4R0NAB1</accession>
<reference evidence="1 2" key="1">
    <citation type="submission" date="2019-02" db="EMBL/GenBank/DDBJ databases">
        <title>Pedobacter sp. RP-3-8 sp. nov., isolated from Arctic soil.</title>
        <authorList>
            <person name="Dahal R.H."/>
        </authorList>
    </citation>
    <scope>NUCLEOTIDE SEQUENCE [LARGE SCALE GENOMIC DNA]</scope>
    <source>
        <strain evidence="1 2">RP-3-8</strain>
    </source>
</reference>
<dbReference type="RefSeq" id="WP_131608601.1">
    <property type="nucleotide sequence ID" value="NZ_SJSM01000004.1"/>
</dbReference>
<comment type="caution">
    <text evidence="1">The sequence shown here is derived from an EMBL/GenBank/DDBJ whole genome shotgun (WGS) entry which is preliminary data.</text>
</comment>
<sequence length="258" mass="30150">MSILFKYDDSNNILLVNAGTLQDPKESIAVDALRVIFIAIRETSERLEQRILFNSKTGNTENNYRYTEYGSIIGETWQLIDSIRRLEQLLPYIPGISKHLSHSLAEAFNQIRLVRNSFQHLDERIERHFSNVGGSVFGDLIWRYREEKNERESLNCLVSGVNRHKKHTELGMGPENPEFKDNIGVYDLWLLYIKKDGAEVRISIDQAILKITALLDFLEDKYSRVYESLDKEKKTFNLPYTFQLRVTQKAFDRVNKEN</sequence>
<name>A0A4R0NAB1_9SPHI</name>
<organism evidence="1 2">
    <name type="scientific">Pedobacter hiemivivus</name>
    <dbReference type="NCBI Taxonomy" id="2530454"/>
    <lineage>
        <taxon>Bacteria</taxon>
        <taxon>Pseudomonadati</taxon>
        <taxon>Bacteroidota</taxon>
        <taxon>Sphingobacteriia</taxon>
        <taxon>Sphingobacteriales</taxon>
        <taxon>Sphingobacteriaceae</taxon>
        <taxon>Pedobacter</taxon>
    </lineage>
</organism>
<evidence type="ECO:0000313" key="1">
    <source>
        <dbReference type="EMBL" id="TCC97188.1"/>
    </source>
</evidence>
<dbReference type="AlphaFoldDB" id="A0A4R0NAB1"/>
<protein>
    <submittedName>
        <fullName evidence="1">Uncharacterized protein</fullName>
    </submittedName>
</protein>
<gene>
    <name evidence="1" type="ORF">EZ444_10080</name>
</gene>
<dbReference type="Proteomes" id="UP000291117">
    <property type="component" value="Unassembled WGS sequence"/>
</dbReference>
<dbReference type="EMBL" id="SJSM01000004">
    <property type="protein sequence ID" value="TCC97188.1"/>
    <property type="molecule type" value="Genomic_DNA"/>
</dbReference>
<proteinExistence type="predicted"/>
<dbReference type="OrthoDB" id="1495139at2"/>
<keyword evidence="2" id="KW-1185">Reference proteome</keyword>
<evidence type="ECO:0000313" key="2">
    <source>
        <dbReference type="Proteomes" id="UP000291117"/>
    </source>
</evidence>